<dbReference type="Gene3D" id="3.40.30.10">
    <property type="entry name" value="Glutaredoxin"/>
    <property type="match status" value="1"/>
</dbReference>
<dbReference type="InterPro" id="IPR050553">
    <property type="entry name" value="Thioredoxin_ResA/DsbE_sf"/>
</dbReference>
<gene>
    <name evidence="7" type="ORF">LIP_1416</name>
</gene>
<keyword evidence="3" id="KW-0735">Signal-anchor</keyword>
<dbReference type="GO" id="GO:0016491">
    <property type="term" value="F:oxidoreductase activity"/>
    <property type="evidence" value="ECO:0007669"/>
    <property type="project" value="InterPro"/>
</dbReference>
<dbReference type="InterPro" id="IPR017937">
    <property type="entry name" value="Thioredoxin_CS"/>
</dbReference>
<evidence type="ECO:0000313" key="8">
    <source>
        <dbReference type="Proteomes" id="UP000065807"/>
    </source>
</evidence>
<feature type="domain" description="Thioredoxin" evidence="6">
    <location>
        <begin position="36"/>
        <end position="173"/>
    </location>
</feature>
<keyword evidence="2" id="KW-0201">Cytochrome c-type biogenesis</keyword>
<evidence type="ECO:0000256" key="3">
    <source>
        <dbReference type="ARBA" id="ARBA00022968"/>
    </source>
</evidence>
<dbReference type="InterPro" id="IPR000866">
    <property type="entry name" value="AhpC/TSA"/>
</dbReference>
<dbReference type="AlphaFoldDB" id="A0A0K2SJT3"/>
<dbReference type="CDD" id="cd02966">
    <property type="entry name" value="TlpA_like_family"/>
    <property type="match status" value="1"/>
</dbReference>
<evidence type="ECO:0000313" key="7">
    <source>
        <dbReference type="EMBL" id="BAS27267.1"/>
    </source>
</evidence>
<keyword evidence="5" id="KW-0676">Redox-active center</keyword>
<dbReference type="PANTHER" id="PTHR42852:SF6">
    <property type="entry name" value="THIOL:DISULFIDE INTERCHANGE PROTEIN DSBE"/>
    <property type="match status" value="1"/>
</dbReference>
<keyword evidence="8" id="KW-1185">Reference proteome</keyword>
<dbReference type="PROSITE" id="PS00194">
    <property type="entry name" value="THIOREDOXIN_1"/>
    <property type="match status" value="1"/>
</dbReference>
<dbReference type="GO" id="GO:0016209">
    <property type="term" value="F:antioxidant activity"/>
    <property type="evidence" value="ECO:0007669"/>
    <property type="project" value="InterPro"/>
</dbReference>
<evidence type="ECO:0000256" key="4">
    <source>
        <dbReference type="ARBA" id="ARBA00023157"/>
    </source>
</evidence>
<organism evidence="7 8">
    <name type="scientific">Limnochorda pilosa</name>
    <dbReference type="NCBI Taxonomy" id="1555112"/>
    <lineage>
        <taxon>Bacteria</taxon>
        <taxon>Bacillati</taxon>
        <taxon>Bacillota</taxon>
        <taxon>Limnochordia</taxon>
        <taxon>Limnochordales</taxon>
        <taxon>Limnochordaceae</taxon>
        <taxon>Limnochorda</taxon>
    </lineage>
</organism>
<dbReference type="EMBL" id="AP014924">
    <property type="protein sequence ID" value="BAS27267.1"/>
    <property type="molecule type" value="Genomic_DNA"/>
</dbReference>
<dbReference type="OrthoDB" id="9809733at2"/>
<dbReference type="GO" id="GO:0017004">
    <property type="term" value="P:cytochrome complex assembly"/>
    <property type="evidence" value="ECO:0007669"/>
    <property type="project" value="UniProtKB-KW"/>
</dbReference>
<protein>
    <submittedName>
        <fullName evidence="7">Alkyl hydroperoxide reductase</fullName>
    </submittedName>
</protein>
<keyword evidence="3" id="KW-0812">Transmembrane</keyword>
<dbReference type="Pfam" id="PF00578">
    <property type="entry name" value="AhpC-TSA"/>
    <property type="match status" value="1"/>
</dbReference>
<dbReference type="KEGG" id="lpil:LIP_1416"/>
<evidence type="ECO:0000256" key="1">
    <source>
        <dbReference type="ARBA" id="ARBA00004196"/>
    </source>
</evidence>
<evidence type="ECO:0000256" key="5">
    <source>
        <dbReference type="ARBA" id="ARBA00023284"/>
    </source>
</evidence>
<reference evidence="8" key="1">
    <citation type="submission" date="2015-07" db="EMBL/GenBank/DDBJ databases">
        <title>Complete genome sequence and phylogenetic analysis of Limnochorda pilosa.</title>
        <authorList>
            <person name="Watanabe M."/>
            <person name="Kojima H."/>
            <person name="Fukui M."/>
        </authorList>
    </citation>
    <scope>NUCLEOTIDE SEQUENCE [LARGE SCALE GENOMIC DNA]</scope>
    <source>
        <strain evidence="8">HC45</strain>
    </source>
</reference>
<comment type="subcellular location">
    <subcellularLocation>
        <location evidence="1">Cell envelope</location>
    </subcellularLocation>
</comment>
<dbReference type="InterPro" id="IPR036249">
    <property type="entry name" value="Thioredoxin-like_sf"/>
</dbReference>
<accession>A0A0K2SJT3</accession>
<dbReference type="PROSITE" id="PS51352">
    <property type="entry name" value="THIOREDOXIN_2"/>
    <property type="match status" value="1"/>
</dbReference>
<evidence type="ECO:0000259" key="6">
    <source>
        <dbReference type="PROSITE" id="PS51352"/>
    </source>
</evidence>
<dbReference type="RefSeq" id="WP_158509580.1">
    <property type="nucleotide sequence ID" value="NZ_AP014924.1"/>
</dbReference>
<dbReference type="PANTHER" id="PTHR42852">
    <property type="entry name" value="THIOL:DISULFIDE INTERCHANGE PROTEIN DSBE"/>
    <property type="match status" value="1"/>
</dbReference>
<evidence type="ECO:0000256" key="2">
    <source>
        <dbReference type="ARBA" id="ARBA00022748"/>
    </source>
</evidence>
<dbReference type="SUPFAM" id="SSF52833">
    <property type="entry name" value="Thioredoxin-like"/>
    <property type="match status" value="1"/>
</dbReference>
<proteinExistence type="predicted"/>
<sequence length="179" mass="19853">MVGRRAAAILLTFWFVVGSTLLLAATTARGQQEALPFAGYPAPDLTLELLDGGTFTLSANRGKVVLVNFWATWCPPCREEMPELERLHREEAGRVLVVGVDAMEDPETVRRFIEAEGYTYPVALDPKGEALAAYLTRAIPTSFFVTPDGFISRRHTGILTLQAARRFVEEALAYRPPER</sequence>
<dbReference type="GO" id="GO:0030313">
    <property type="term" value="C:cell envelope"/>
    <property type="evidence" value="ECO:0007669"/>
    <property type="project" value="UniProtKB-SubCell"/>
</dbReference>
<dbReference type="InterPro" id="IPR013766">
    <property type="entry name" value="Thioredoxin_domain"/>
</dbReference>
<dbReference type="STRING" id="1555112.LIP_1416"/>
<reference evidence="8" key="2">
    <citation type="journal article" date="2016" name="Int. J. Syst. Evol. Microbiol.">
        <title>Complete genome sequence and cell structure of Limnochorda pilosa, a Gram-negative spore-former within the phylum Firmicutes.</title>
        <authorList>
            <person name="Watanabe M."/>
            <person name="Kojima H."/>
            <person name="Fukui M."/>
        </authorList>
    </citation>
    <scope>NUCLEOTIDE SEQUENCE [LARGE SCALE GENOMIC DNA]</scope>
    <source>
        <strain evidence="8">HC45</strain>
    </source>
</reference>
<name>A0A0K2SJT3_LIMPI</name>
<dbReference type="Proteomes" id="UP000065807">
    <property type="component" value="Chromosome"/>
</dbReference>
<keyword evidence="4" id="KW-1015">Disulfide bond</keyword>